<dbReference type="EMBL" id="DVLP01000467">
    <property type="protein sequence ID" value="HIT77150.1"/>
    <property type="molecule type" value="Genomic_DNA"/>
</dbReference>
<evidence type="ECO:0000256" key="4">
    <source>
        <dbReference type="ARBA" id="ARBA00023136"/>
    </source>
</evidence>
<evidence type="ECO:0000256" key="2">
    <source>
        <dbReference type="ARBA" id="ARBA00022692"/>
    </source>
</evidence>
<keyword evidence="4 5" id="KW-0472">Membrane</keyword>
<comment type="caution">
    <text evidence="6">The sequence shown here is derived from an EMBL/GenBank/DDBJ whole genome shotgun (WGS) entry which is preliminary data.</text>
</comment>
<keyword evidence="3 5" id="KW-1133">Transmembrane helix</keyword>
<evidence type="ECO:0000256" key="3">
    <source>
        <dbReference type="ARBA" id="ARBA00022989"/>
    </source>
</evidence>
<dbReference type="AlphaFoldDB" id="A0A9D1H2C5"/>
<feature type="transmembrane region" description="Helical" evidence="5">
    <location>
        <begin position="98"/>
        <end position="118"/>
    </location>
</feature>
<dbReference type="GO" id="GO:0016020">
    <property type="term" value="C:membrane"/>
    <property type="evidence" value="ECO:0007669"/>
    <property type="project" value="UniProtKB-SubCell"/>
</dbReference>
<name>A0A9D1H2C5_9ACTN</name>
<protein>
    <submittedName>
        <fullName evidence="6">DoxX family protein</fullName>
    </submittedName>
</protein>
<reference evidence="6" key="1">
    <citation type="submission" date="2020-10" db="EMBL/GenBank/DDBJ databases">
        <authorList>
            <person name="Gilroy R."/>
        </authorList>
    </citation>
    <scope>NUCLEOTIDE SEQUENCE</scope>
    <source>
        <strain evidence="6">ChiGjej1B1-24693</strain>
    </source>
</reference>
<organism evidence="6 7">
    <name type="scientific">Candidatus Avipropionibacterium avicola</name>
    <dbReference type="NCBI Taxonomy" id="2840701"/>
    <lineage>
        <taxon>Bacteria</taxon>
        <taxon>Bacillati</taxon>
        <taxon>Actinomycetota</taxon>
        <taxon>Actinomycetes</taxon>
        <taxon>Propionibacteriales</taxon>
        <taxon>Propionibacteriaceae</taxon>
        <taxon>Propionibacteriaceae incertae sedis</taxon>
        <taxon>Candidatus Avipropionibacterium</taxon>
    </lineage>
</organism>
<feature type="transmembrane region" description="Helical" evidence="5">
    <location>
        <begin position="45"/>
        <end position="66"/>
    </location>
</feature>
<evidence type="ECO:0000313" key="7">
    <source>
        <dbReference type="Proteomes" id="UP000886842"/>
    </source>
</evidence>
<keyword evidence="2 5" id="KW-0812">Transmembrane</keyword>
<dbReference type="Pfam" id="PF13564">
    <property type="entry name" value="DoxX_2"/>
    <property type="match status" value="1"/>
</dbReference>
<feature type="transmembrane region" description="Helical" evidence="5">
    <location>
        <begin position="72"/>
        <end position="91"/>
    </location>
</feature>
<dbReference type="Proteomes" id="UP000886842">
    <property type="component" value="Unassembled WGS sequence"/>
</dbReference>
<evidence type="ECO:0000313" key="6">
    <source>
        <dbReference type="EMBL" id="HIT77150.1"/>
    </source>
</evidence>
<gene>
    <name evidence="6" type="ORF">IAA98_16355</name>
</gene>
<feature type="transmembrane region" description="Helical" evidence="5">
    <location>
        <begin position="12"/>
        <end position="33"/>
    </location>
</feature>
<dbReference type="InterPro" id="IPR032808">
    <property type="entry name" value="DoxX"/>
</dbReference>
<evidence type="ECO:0000256" key="1">
    <source>
        <dbReference type="ARBA" id="ARBA00004141"/>
    </source>
</evidence>
<comment type="subcellular location">
    <subcellularLocation>
        <location evidence="1">Membrane</location>
        <topology evidence="1">Multi-pass membrane protein</topology>
    </subcellularLocation>
</comment>
<reference evidence="6" key="2">
    <citation type="journal article" date="2021" name="PeerJ">
        <title>Extensive microbial diversity within the chicken gut microbiome revealed by metagenomics and culture.</title>
        <authorList>
            <person name="Gilroy R."/>
            <person name="Ravi A."/>
            <person name="Getino M."/>
            <person name="Pursley I."/>
            <person name="Horton D.L."/>
            <person name="Alikhan N.F."/>
            <person name="Baker D."/>
            <person name="Gharbi K."/>
            <person name="Hall N."/>
            <person name="Watson M."/>
            <person name="Adriaenssens E.M."/>
            <person name="Foster-Nyarko E."/>
            <person name="Jarju S."/>
            <person name="Secka A."/>
            <person name="Antonio M."/>
            <person name="Oren A."/>
            <person name="Chaudhuri R.R."/>
            <person name="La Ragione R."/>
            <person name="Hildebrand F."/>
            <person name="Pallen M.J."/>
        </authorList>
    </citation>
    <scope>NUCLEOTIDE SEQUENCE</scope>
    <source>
        <strain evidence="6">ChiGjej1B1-24693</strain>
    </source>
</reference>
<evidence type="ECO:0000256" key="5">
    <source>
        <dbReference type="SAM" id="Phobius"/>
    </source>
</evidence>
<sequence length="119" mass="12703">MSPFPDPIWPVVVLAIISAGDAVLCIKPAAFIAQCFDDVGWPHRLRWIMVALKLAAAAGLVAGIWIPYLGAVTAVALVAYFVAAISAHLRARDLGRTLFVNATGMLLICLAVLLFSFLL</sequence>
<proteinExistence type="predicted"/>
<accession>A0A9D1H2C5</accession>